<feature type="compositionally biased region" description="Low complexity" evidence="4">
    <location>
        <begin position="180"/>
        <end position="203"/>
    </location>
</feature>
<dbReference type="PANTHER" id="PTHR11165">
    <property type="entry name" value="SKP1"/>
    <property type="match status" value="1"/>
</dbReference>
<dbReference type="InterPro" id="IPR001232">
    <property type="entry name" value="SKP1-like"/>
</dbReference>
<dbReference type="Proteomes" id="UP001054889">
    <property type="component" value="Unassembled WGS sequence"/>
</dbReference>
<organism evidence="7 8">
    <name type="scientific">Eleusine coracana subsp. coracana</name>
    <dbReference type="NCBI Taxonomy" id="191504"/>
    <lineage>
        <taxon>Eukaryota</taxon>
        <taxon>Viridiplantae</taxon>
        <taxon>Streptophyta</taxon>
        <taxon>Embryophyta</taxon>
        <taxon>Tracheophyta</taxon>
        <taxon>Spermatophyta</taxon>
        <taxon>Magnoliopsida</taxon>
        <taxon>Liliopsida</taxon>
        <taxon>Poales</taxon>
        <taxon>Poaceae</taxon>
        <taxon>PACMAD clade</taxon>
        <taxon>Chloridoideae</taxon>
        <taxon>Cynodonteae</taxon>
        <taxon>Eleusininae</taxon>
        <taxon>Eleusine</taxon>
    </lineage>
</organism>
<reference evidence="7" key="1">
    <citation type="journal article" date="2018" name="DNA Res.">
        <title>Multiple hybrid de novo genome assembly of finger millet, an orphan allotetraploid crop.</title>
        <authorList>
            <person name="Hatakeyama M."/>
            <person name="Aluri S."/>
            <person name="Balachadran M.T."/>
            <person name="Sivarajan S.R."/>
            <person name="Patrignani A."/>
            <person name="Gruter S."/>
            <person name="Poveda L."/>
            <person name="Shimizu-Inatsugi R."/>
            <person name="Baeten J."/>
            <person name="Francoijs K.J."/>
            <person name="Nataraja K.N."/>
            <person name="Reddy Y.A.N."/>
            <person name="Phadnis S."/>
            <person name="Ravikumar R.L."/>
            <person name="Schlapbach R."/>
            <person name="Sreeman S.M."/>
            <person name="Shimizu K.K."/>
        </authorList>
    </citation>
    <scope>NUCLEOTIDE SEQUENCE</scope>
</reference>
<dbReference type="SUPFAM" id="SSF81382">
    <property type="entry name" value="Skp1 dimerisation domain-like"/>
    <property type="match status" value="1"/>
</dbReference>
<dbReference type="Pfam" id="PF03931">
    <property type="entry name" value="Skp1_POZ"/>
    <property type="match status" value="1"/>
</dbReference>
<keyword evidence="8" id="KW-1185">Reference proteome</keyword>
<comment type="pathway">
    <text evidence="1">Protein modification; protein ubiquitination.</text>
</comment>
<dbReference type="SMART" id="SM00512">
    <property type="entry name" value="Skp1"/>
    <property type="match status" value="1"/>
</dbReference>
<dbReference type="GO" id="GO:0009867">
    <property type="term" value="P:jasmonic acid mediated signaling pathway"/>
    <property type="evidence" value="ECO:0007669"/>
    <property type="project" value="UniProtKB-ARBA"/>
</dbReference>
<feature type="domain" description="SKP1 component dimerisation" evidence="5">
    <location>
        <begin position="239"/>
        <end position="286"/>
    </location>
</feature>
<dbReference type="InterPro" id="IPR011333">
    <property type="entry name" value="SKP1/BTB/POZ_sf"/>
</dbReference>
<evidence type="ECO:0000259" key="6">
    <source>
        <dbReference type="Pfam" id="PF03931"/>
    </source>
</evidence>
<gene>
    <name evidence="7" type="primary">gb21726</name>
    <name evidence="7" type="ORF">PR202_gb21726</name>
</gene>
<dbReference type="InterPro" id="IPR036296">
    <property type="entry name" value="SKP1-like_dim_sf"/>
</dbReference>
<feature type="domain" description="SKP1 component POZ" evidence="6">
    <location>
        <begin position="25"/>
        <end position="82"/>
    </location>
</feature>
<evidence type="ECO:0000256" key="1">
    <source>
        <dbReference type="ARBA" id="ARBA00004906"/>
    </source>
</evidence>
<dbReference type="EMBL" id="BQKI01000084">
    <property type="protein sequence ID" value="GJN33159.1"/>
    <property type="molecule type" value="Genomic_DNA"/>
</dbReference>
<dbReference type="AlphaFoldDB" id="A0AAV5FBV7"/>
<proteinExistence type="inferred from homology"/>
<evidence type="ECO:0000313" key="8">
    <source>
        <dbReference type="Proteomes" id="UP001054889"/>
    </source>
</evidence>
<protein>
    <recommendedName>
        <fullName evidence="9">SKP1-like protein</fullName>
    </recommendedName>
</protein>
<keyword evidence="3" id="KW-0833">Ubl conjugation pathway</keyword>
<reference evidence="7" key="2">
    <citation type="submission" date="2021-12" db="EMBL/GenBank/DDBJ databases">
        <title>Resequencing data analysis of finger millet.</title>
        <authorList>
            <person name="Hatakeyama M."/>
            <person name="Aluri S."/>
            <person name="Balachadran M.T."/>
            <person name="Sivarajan S.R."/>
            <person name="Poveda L."/>
            <person name="Shimizu-Inatsugi R."/>
            <person name="Schlapbach R."/>
            <person name="Sreeman S.M."/>
            <person name="Shimizu K.K."/>
        </authorList>
    </citation>
    <scope>NUCLEOTIDE SEQUENCE</scope>
</reference>
<dbReference type="InterPro" id="IPR016072">
    <property type="entry name" value="Skp1_comp_dimer"/>
</dbReference>
<dbReference type="InterPro" id="IPR016897">
    <property type="entry name" value="SKP1"/>
</dbReference>
<evidence type="ECO:0000259" key="5">
    <source>
        <dbReference type="Pfam" id="PF01466"/>
    </source>
</evidence>
<evidence type="ECO:0000256" key="3">
    <source>
        <dbReference type="ARBA" id="ARBA00022786"/>
    </source>
</evidence>
<evidence type="ECO:0008006" key="9">
    <source>
        <dbReference type="Google" id="ProtNLM"/>
    </source>
</evidence>
<dbReference type="GO" id="GO:0006511">
    <property type="term" value="P:ubiquitin-dependent protein catabolic process"/>
    <property type="evidence" value="ECO:0007669"/>
    <property type="project" value="InterPro"/>
</dbReference>
<comment type="similarity">
    <text evidence="2">Belongs to the SKP1 family.</text>
</comment>
<dbReference type="Gene3D" id="3.30.710.10">
    <property type="entry name" value="Potassium Channel Kv1.1, Chain A"/>
    <property type="match status" value="2"/>
</dbReference>
<sequence length="292" mass="29829">MGSQGQTGEKGAVEALKELAAGERMITLTSSEGQAFRVSEAVARLSPHLAGLIGDGDDVVIALPDVPALALVTVIEYCTKHAAIANPSAAASSSSSSNAADAAITNLIDAVDAAIAKHNATASSSSNVADAAITNPSAAPDTAITNPIATVDAAIANPSATASSSSSNAADAAITNPSAAPDAAITNPSAAATTSSSSNVAPPYGDSELDEWDRELVRDLSVDALYHVLMAAHFLRIEGLVDTVCQKVADVIKFCETPKKIRETFGIPDDLTREEKEGILKEFAWAFGPDDI</sequence>
<accession>A0AAV5FBV7</accession>
<dbReference type="InterPro" id="IPR016073">
    <property type="entry name" value="Skp1_comp_POZ"/>
</dbReference>
<evidence type="ECO:0000256" key="2">
    <source>
        <dbReference type="ARBA" id="ARBA00009993"/>
    </source>
</evidence>
<name>A0AAV5FBV7_ELECO</name>
<dbReference type="Pfam" id="PF01466">
    <property type="entry name" value="Skp1"/>
    <property type="match status" value="1"/>
</dbReference>
<evidence type="ECO:0000313" key="7">
    <source>
        <dbReference type="EMBL" id="GJN33159.1"/>
    </source>
</evidence>
<evidence type="ECO:0000256" key="4">
    <source>
        <dbReference type="SAM" id="MobiDB-lite"/>
    </source>
</evidence>
<dbReference type="SUPFAM" id="SSF54695">
    <property type="entry name" value="POZ domain"/>
    <property type="match status" value="1"/>
</dbReference>
<comment type="caution">
    <text evidence="7">The sequence shown here is derived from an EMBL/GenBank/DDBJ whole genome shotgun (WGS) entry which is preliminary data.</text>
</comment>
<feature type="region of interest" description="Disordered" evidence="4">
    <location>
        <begin position="180"/>
        <end position="206"/>
    </location>
</feature>